<dbReference type="GO" id="GO:0042393">
    <property type="term" value="F:histone binding"/>
    <property type="evidence" value="ECO:0007669"/>
    <property type="project" value="TreeGrafter"/>
</dbReference>
<comment type="subcellular location">
    <subcellularLocation>
        <location evidence="2">Chromosome</location>
    </subcellularLocation>
    <subcellularLocation>
        <location evidence="1 10">Nucleus</location>
    </subcellularLocation>
</comment>
<feature type="domain" description="Spt6-like S1/OB" evidence="18">
    <location>
        <begin position="1049"/>
        <end position="1139"/>
    </location>
</feature>
<dbReference type="InterPro" id="IPR023323">
    <property type="entry name" value="Tex-like_dom_sf"/>
</dbReference>
<sequence length="1375" mass="157823">MSVDDEEPKMNLSDEGSEGEGDDLRPEAYDSSEEEEDDDEEEIQKIREGFIVDDEDDEVSTQKRRKKHKRRHQEKEIKEQDDGLLDEDDLDLLMENTGTARDKSTSKFKRLKKATPEEQPERLKDLNDFFSEDEDIGMEDEPSTSRKRDTNRVMDEFDDFIEDDEFSDMDEDARAAARERRQQERLKPLEITGIDSEKIDELYDIFGDGEDYAWALEGEEEEGEFKEDEARPQLQDIYEPEELKARMLTDNDKVIRDTDIPERFQMLRKGIKNYELEDADFEYEKEWIAHRLKIETLYGSNDTVDEEAFKRAVGDVLTFVTKNNLEVPFIYSHRRDHLLKTTITGEGDHAETVVVSLLGENDLWRIVQMDIEFHALIEKRDQMNILISKLELNDEAVSEAVGEARSVTDLQDIHDYISFKYSAQLKDLGLKKSHHKSNIYDKIRKDNLYEIIKSIGITSSEYAENITAETRFFNTKDSEKTPTELAETICSEPDSLFLKASQALEVTKRFFAEELFTNLKVRRYFRNLMSELSTINIELTEQGRLKIDKNSPYADFKYAINRTHDSMYSQPDLFLRMLEAESMNLVKINLTIPGQSGLFESVFNLLASDGQSDLANEWNNYRRSALEIAFKKLIPLVALNVKEDIRRECERLLFFEIRGVFLKKIDCAPFHAPGTEIGNGKFGSDAVVAACLDKFGKVVQTFKFNENPRISPDRLRAGETAFEAVFVEAIRETQPDVIAINGFNVNTSKLYKIIQGIISSYGLKSGETQHSLEIIYSNDEVAMRYQNSPRSTAEFPDKPTLVRYAIGLARYVQSPLLEYLNLGDEVTALSIHKHQSLLPEERFKNALDTAFVDIVNMVGVDINKCVSDSYLASSLPFIAGLGDRKAFGLLRAVQQNPLFSRQALITNENIRIGTTIFLNCASFLRIPQSKSRALRSEDEVEAVTVLDETRIHPEDYALAEKMAADALDLDEDQIEELKDAPVGETIIDRLMNAPEGTSLLQSLVLEDYSRQLEETYHKKKRATLQMISEELQDPYAEIRGSFKLMTSEQVFESLTGESASSLHRGVVIPMLVMRVNDYRVTGMTPSSIDLSANADFARAPRDRRRLAEIYQQGQTIPASIQTIDYENFTAEVSLLDRDVKSSIEQLKFDKSPQIWDVVKEEADDNIEKRKQEVAQKGTRVIKHPLFHNFNSDQAQNFLAPKLRGAAVIRPSSKGFDHIAITWKVDNNLYQHIDVVEHGKENDYSIGKYLTIDKHRYTDLDEILETYVGEIVKRINEMVDNDKFRSGTKDEVVEWIENYSKANPKRGVYAFAFNHKRPGWFLLLFKTGPQSQIYTWNVKAVPEGYELNTYPYPNVQALCNGFKTLLKNRSTQPSHY</sequence>
<evidence type="ECO:0000256" key="6">
    <source>
        <dbReference type="ARBA" id="ARBA00022999"/>
    </source>
</evidence>
<feature type="domain" description="Transcription elongation factor Spt6 helix-hairpin-helix motif" evidence="14">
    <location>
        <begin position="825"/>
        <end position="927"/>
    </location>
</feature>
<evidence type="ECO:0000259" key="12">
    <source>
        <dbReference type="Pfam" id="PF14632"/>
    </source>
</evidence>
<evidence type="ECO:0000259" key="19">
    <source>
        <dbReference type="Pfam" id="PF22706"/>
    </source>
</evidence>
<dbReference type="InterPro" id="IPR032706">
    <property type="entry name" value="Spt6_HHH"/>
</dbReference>
<dbReference type="GO" id="GO:0003677">
    <property type="term" value="F:DNA binding"/>
    <property type="evidence" value="ECO:0007669"/>
    <property type="project" value="InterPro"/>
</dbReference>
<dbReference type="PIRSF" id="PIRSF036947">
    <property type="entry name" value="Spt6"/>
    <property type="match status" value="1"/>
</dbReference>
<dbReference type="InterPro" id="IPR035019">
    <property type="entry name" value="Spt6_SH2_N"/>
</dbReference>
<evidence type="ECO:0000256" key="1">
    <source>
        <dbReference type="ARBA" id="ARBA00004123"/>
    </source>
</evidence>
<name>A0A0H5CEP3_CYBJN</name>
<evidence type="ECO:0000259" key="14">
    <source>
        <dbReference type="Pfam" id="PF14635"/>
    </source>
</evidence>
<evidence type="ECO:0000256" key="10">
    <source>
        <dbReference type="PIRNR" id="PIRNR036947"/>
    </source>
</evidence>
<dbReference type="Gene3D" id="3.30.420.140">
    <property type="entry name" value="YqgF/RNase H-like domain"/>
    <property type="match status" value="1"/>
</dbReference>
<accession>A0A0H5CEP3</accession>
<feature type="compositionally biased region" description="Acidic residues" evidence="11">
    <location>
        <begin position="130"/>
        <end position="142"/>
    </location>
</feature>
<dbReference type="Pfam" id="PF14633">
    <property type="entry name" value="SH2_2"/>
    <property type="match status" value="1"/>
</dbReference>
<dbReference type="InterPro" id="IPR035420">
    <property type="entry name" value="Spt6_SH2"/>
</dbReference>
<evidence type="ECO:0000256" key="9">
    <source>
        <dbReference type="ARBA" id="ARBA00093389"/>
    </source>
</evidence>
<dbReference type="InterPro" id="IPR017072">
    <property type="entry name" value="TF_Spt6"/>
</dbReference>
<dbReference type="Pfam" id="PF14635">
    <property type="entry name" value="HHH_7"/>
    <property type="match status" value="1"/>
</dbReference>
<dbReference type="PANTHER" id="PTHR10145">
    <property type="entry name" value="TRANSCRIPTION ELONGATION FACTOR SPT6"/>
    <property type="match status" value="1"/>
</dbReference>
<dbReference type="Pfam" id="PF22706">
    <property type="entry name" value="Tex_central_region"/>
    <property type="match status" value="1"/>
</dbReference>
<dbReference type="Gene3D" id="1.10.3500.10">
    <property type="entry name" value="Tex N-terminal region-like"/>
    <property type="match status" value="1"/>
</dbReference>
<feature type="domain" description="Transcription elongation factor Spt6 YqgF" evidence="15">
    <location>
        <begin position="677"/>
        <end position="822"/>
    </location>
</feature>
<dbReference type="FunFam" id="3.30.505.10:FF:000065">
    <property type="entry name" value="Transcription elongation factor SPT6"/>
    <property type="match status" value="1"/>
</dbReference>
<keyword evidence="7 10" id="KW-0804">Transcription</keyword>
<feature type="domain" description="Tex-like central region" evidence="19">
    <location>
        <begin position="477"/>
        <end position="651"/>
    </location>
</feature>
<gene>
    <name evidence="20" type="primary">SPT6</name>
    <name evidence="20" type="ORF">BN1211_3566</name>
</gene>
<dbReference type="InterPro" id="IPR055179">
    <property type="entry name" value="Tex-like_central_region"/>
</dbReference>
<dbReference type="GO" id="GO:0034728">
    <property type="term" value="P:nucleosome organization"/>
    <property type="evidence" value="ECO:0007669"/>
    <property type="project" value="TreeGrafter"/>
</dbReference>
<dbReference type="Pfam" id="PF14632">
    <property type="entry name" value="SPT6_acidic"/>
    <property type="match status" value="1"/>
</dbReference>
<feature type="domain" description="HHH" evidence="17">
    <location>
        <begin position="945"/>
        <end position="967"/>
    </location>
</feature>
<feature type="compositionally biased region" description="Basic and acidic residues" evidence="11">
    <location>
        <begin position="114"/>
        <end position="127"/>
    </location>
</feature>
<dbReference type="InterPro" id="IPR035018">
    <property type="entry name" value="Spt6_SH2_C"/>
</dbReference>
<evidence type="ECO:0000259" key="13">
    <source>
        <dbReference type="Pfam" id="PF14633"/>
    </source>
</evidence>
<reference evidence="21" key="1">
    <citation type="journal article" date="2015" name="J. Biotechnol.">
        <title>The structure of the Cyberlindnera jadinii genome and its relation to Candida utilis analyzed by the occurrence of single nucleotide polymorphisms.</title>
        <authorList>
            <person name="Rupp O."/>
            <person name="Brinkrolf K."/>
            <person name="Buerth C."/>
            <person name="Kunigo M."/>
            <person name="Schneider J."/>
            <person name="Jaenicke S."/>
            <person name="Goesmann A."/>
            <person name="Puehler A."/>
            <person name="Jaeger K.-E."/>
            <person name="Ernst J.F."/>
        </authorList>
    </citation>
    <scope>NUCLEOTIDE SEQUENCE [LARGE SCALE GENOMIC DNA]</scope>
    <source>
        <strain evidence="21">ATCC 18201 / CBS 1600 / BCRC 20928 / JCM 3617 / NBRC 0987 / NRRL Y-1542</strain>
    </source>
</reference>
<evidence type="ECO:0000256" key="5">
    <source>
        <dbReference type="ARBA" id="ARBA00022454"/>
    </source>
</evidence>
<evidence type="ECO:0000259" key="17">
    <source>
        <dbReference type="Pfam" id="PF17674"/>
    </source>
</evidence>
<dbReference type="SUPFAM" id="SSF55550">
    <property type="entry name" value="SH2 domain"/>
    <property type="match status" value="1"/>
</dbReference>
<dbReference type="InterPro" id="IPR012337">
    <property type="entry name" value="RNaseH-like_sf"/>
</dbReference>
<dbReference type="CDD" id="cd09918">
    <property type="entry name" value="SH2_Nterm_SPT6_like"/>
    <property type="match status" value="1"/>
</dbReference>
<evidence type="ECO:0000256" key="3">
    <source>
        <dbReference type="ARBA" id="ARBA00009253"/>
    </source>
</evidence>
<keyword evidence="5" id="KW-0158">Chromosome</keyword>
<protein>
    <recommendedName>
        <fullName evidence="4 10">Transcription elongation factor Spt6</fullName>
    </recommendedName>
</protein>
<dbReference type="SUPFAM" id="SSF53098">
    <property type="entry name" value="Ribonuclease H-like"/>
    <property type="match status" value="1"/>
</dbReference>
<evidence type="ECO:0000256" key="11">
    <source>
        <dbReference type="SAM" id="MobiDB-lite"/>
    </source>
</evidence>
<dbReference type="GO" id="GO:0140673">
    <property type="term" value="P:transcription elongation-coupled chromatin remodeling"/>
    <property type="evidence" value="ECO:0007669"/>
    <property type="project" value="InterPro"/>
</dbReference>
<evidence type="ECO:0000256" key="2">
    <source>
        <dbReference type="ARBA" id="ARBA00004286"/>
    </source>
</evidence>
<evidence type="ECO:0000256" key="8">
    <source>
        <dbReference type="ARBA" id="ARBA00023242"/>
    </source>
</evidence>
<evidence type="ECO:0000259" key="15">
    <source>
        <dbReference type="Pfam" id="PF14639"/>
    </source>
</evidence>
<dbReference type="Proteomes" id="UP000038830">
    <property type="component" value="Unassembled WGS sequence"/>
</dbReference>
<dbReference type="GO" id="GO:0005694">
    <property type="term" value="C:chromosome"/>
    <property type="evidence" value="ECO:0007669"/>
    <property type="project" value="UniProtKB-SubCell"/>
</dbReference>
<dbReference type="GO" id="GO:0031491">
    <property type="term" value="F:nucleosome binding"/>
    <property type="evidence" value="ECO:0007669"/>
    <property type="project" value="TreeGrafter"/>
</dbReference>
<feature type="compositionally biased region" description="Basic and acidic residues" evidence="11">
    <location>
        <begin position="143"/>
        <end position="155"/>
    </location>
</feature>
<feature type="compositionally biased region" description="Basic and acidic residues" evidence="11">
    <location>
        <begin position="172"/>
        <end position="181"/>
    </location>
</feature>
<comment type="function">
    <text evidence="10">Plays a role in maintenance of chromatin structure during RNA polymerase II transcription elongation thereby repressing transcription initiation from cryptic promoters. Mediates the reassembly of nucleosomes onto the promoters of at least a selected set of genes during repression; the nucleosome reassembly is essential for transcriptional repression.</text>
</comment>
<dbReference type="Pfam" id="PF14641">
    <property type="entry name" value="HTH_44"/>
    <property type="match status" value="1"/>
</dbReference>
<comment type="function">
    <text evidence="9">Histone H3-H4 chaperone that plays a role in maintenance of chromatin structure during RNA polymerase II transcription elongation thereby repressing transcription initiation from cryptic promoters. Mediates the reassembly of nucleosomes onto the promoters of at least a selected set of genes during repression; the nucleosome reassembly is essential for transcriptional repression. Essential for viability.</text>
</comment>
<dbReference type="CDD" id="cd09928">
    <property type="entry name" value="SH2_Cterm_SPT6_like"/>
    <property type="match status" value="1"/>
</dbReference>
<keyword evidence="8 10" id="KW-0539">Nucleus</keyword>
<feature type="compositionally biased region" description="Acidic residues" evidence="11">
    <location>
        <begin position="82"/>
        <end position="92"/>
    </location>
</feature>
<feature type="domain" description="Spt6 acidic N-terminal" evidence="12">
    <location>
        <begin position="30"/>
        <end position="115"/>
    </location>
</feature>
<dbReference type="Pfam" id="PF21710">
    <property type="entry name" value="Spt6_S1"/>
    <property type="match status" value="1"/>
</dbReference>
<evidence type="ECO:0000259" key="18">
    <source>
        <dbReference type="Pfam" id="PF21710"/>
    </source>
</evidence>
<proteinExistence type="inferred from homology"/>
<dbReference type="InterPro" id="IPR028083">
    <property type="entry name" value="Spt6_acidic_N_dom"/>
</dbReference>
<feature type="domain" description="Spt6 SH2" evidence="13">
    <location>
        <begin position="1155"/>
        <end position="1363"/>
    </location>
</feature>
<dbReference type="FunFam" id="1.10.10.2740:FF:000002">
    <property type="entry name" value="Transcription elongation factor Spt6"/>
    <property type="match status" value="1"/>
</dbReference>
<evidence type="ECO:0000256" key="4">
    <source>
        <dbReference type="ARBA" id="ARBA00020248"/>
    </source>
</evidence>
<dbReference type="Gene3D" id="1.10.10.650">
    <property type="entry name" value="RuvA domain 2-like"/>
    <property type="match status" value="1"/>
</dbReference>
<evidence type="ECO:0000313" key="20">
    <source>
        <dbReference type="EMBL" id="CEP23059.1"/>
    </source>
</evidence>
<dbReference type="Gene3D" id="3.30.505.10">
    <property type="entry name" value="SH2 domain"/>
    <property type="match status" value="2"/>
</dbReference>
<dbReference type="Pfam" id="PF17674">
    <property type="entry name" value="HHH_9"/>
    <property type="match status" value="1"/>
</dbReference>
<dbReference type="InterPro" id="IPR036860">
    <property type="entry name" value="SH2_dom_sf"/>
</dbReference>
<dbReference type="InterPro" id="IPR028088">
    <property type="entry name" value="Spt6_HTH_DNA-bd_dom"/>
</dbReference>
<dbReference type="Gene3D" id="1.10.10.2740">
    <property type="entry name" value="Spt6, Death-like domain"/>
    <property type="match status" value="1"/>
</dbReference>
<comment type="similarity">
    <text evidence="3 10">Belongs to the SPT6 family.</text>
</comment>
<dbReference type="GO" id="GO:0008023">
    <property type="term" value="C:transcription elongation factor complex"/>
    <property type="evidence" value="ECO:0007669"/>
    <property type="project" value="TreeGrafter"/>
</dbReference>
<dbReference type="PANTHER" id="PTHR10145:SF6">
    <property type="entry name" value="TRANSCRIPTION ELONGATION FACTOR SPT6"/>
    <property type="match status" value="1"/>
</dbReference>
<feature type="compositionally biased region" description="Basic residues" evidence="11">
    <location>
        <begin position="62"/>
        <end position="72"/>
    </location>
</feature>
<feature type="compositionally biased region" description="Acidic residues" evidence="11">
    <location>
        <begin position="30"/>
        <end position="42"/>
    </location>
</feature>
<feature type="compositionally biased region" description="Acidic residues" evidence="11">
    <location>
        <begin position="156"/>
        <end position="171"/>
    </location>
</feature>
<evidence type="ECO:0000256" key="7">
    <source>
        <dbReference type="ARBA" id="ARBA00023163"/>
    </source>
</evidence>
<dbReference type="FunFam" id="3.30.505.10:FF:000056">
    <property type="entry name" value="Transcription elongation factor Spt6"/>
    <property type="match status" value="1"/>
</dbReference>
<dbReference type="Pfam" id="PF14639">
    <property type="entry name" value="YqgF"/>
    <property type="match status" value="1"/>
</dbReference>
<dbReference type="Gene3D" id="1.10.150.850">
    <property type="entry name" value="Spt6, helix-hairpin-helix domain"/>
    <property type="match status" value="1"/>
</dbReference>
<evidence type="ECO:0000313" key="21">
    <source>
        <dbReference type="Proteomes" id="UP000038830"/>
    </source>
</evidence>
<dbReference type="InterPro" id="IPR042066">
    <property type="entry name" value="Spt6_death-like"/>
</dbReference>
<dbReference type="InterPro" id="IPR023319">
    <property type="entry name" value="Tex-like_HTH_dom_sf"/>
</dbReference>
<dbReference type="EMBL" id="CDQK01000004">
    <property type="protein sequence ID" value="CEP23059.1"/>
    <property type="molecule type" value="Genomic_DNA"/>
</dbReference>
<keyword evidence="6" id="KW-0727">SH2 domain</keyword>
<feature type="region of interest" description="Disordered" evidence="11">
    <location>
        <begin position="1"/>
        <end position="181"/>
    </location>
</feature>
<organism evidence="20 21">
    <name type="scientific">Cyberlindnera jadinii (strain ATCC 18201 / CBS 1600 / BCRC 20928 / JCM 3617 / NBRC 0987 / NRRL Y-1542)</name>
    <name type="common">Torula yeast</name>
    <name type="synonym">Candida utilis</name>
    <dbReference type="NCBI Taxonomy" id="983966"/>
    <lineage>
        <taxon>Eukaryota</taxon>
        <taxon>Fungi</taxon>
        <taxon>Dikarya</taxon>
        <taxon>Ascomycota</taxon>
        <taxon>Saccharomycotina</taxon>
        <taxon>Saccharomycetes</taxon>
        <taxon>Phaffomycetales</taxon>
        <taxon>Phaffomycetaceae</taxon>
        <taxon>Cyberlindnera</taxon>
    </lineage>
</organism>
<feature type="domain" description="Helix-turn-helix DNA-binding" evidence="16">
    <location>
        <begin position="274"/>
        <end position="395"/>
    </location>
</feature>
<dbReference type="InterPro" id="IPR028231">
    <property type="entry name" value="Spt6_YqgF"/>
</dbReference>
<dbReference type="InterPro" id="IPR037027">
    <property type="entry name" value="YqgF/RNaseH-like_dom_sf"/>
</dbReference>
<dbReference type="InterPro" id="IPR010994">
    <property type="entry name" value="RuvA_2-like"/>
</dbReference>
<dbReference type="SUPFAM" id="SSF47781">
    <property type="entry name" value="RuvA domain 2-like"/>
    <property type="match status" value="2"/>
</dbReference>
<dbReference type="InterPro" id="IPR041692">
    <property type="entry name" value="HHH_9"/>
</dbReference>
<dbReference type="SUPFAM" id="SSF158832">
    <property type="entry name" value="Tex N-terminal region-like"/>
    <property type="match status" value="1"/>
</dbReference>
<evidence type="ECO:0000259" key="16">
    <source>
        <dbReference type="Pfam" id="PF14641"/>
    </source>
</evidence>
<dbReference type="InterPro" id="IPR049540">
    <property type="entry name" value="Spt6-like_S1"/>
</dbReference>